<dbReference type="SUPFAM" id="SSF56784">
    <property type="entry name" value="HAD-like"/>
    <property type="match status" value="1"/>
</dbReference>
<evidence type="ECO:0000313" key="6">
    <source>
        <dbReference type="Proteomes" id="UP000446768"/>
    </source>
</evidence>
<keyword evidence="5" id="KW-0378">Hydrolase</keyword>
<evidence type="ECO:0000256" key="3">
    <source>
        <dbReference type="ARBA" id="ARBA00006171"/>
    </source>
</evidence>
<dbReference type="PANTHER" id="PTHR43434:SF1">
    <property type="entry name" value="PHOSPHOGLYCOLATE PHOSPHATASE"/>
    <property type="match status" value="1"/>
</dbReference>
<dbReference type="EMBL" id="WKJJ01000024">
    <property type="protein sequence ID" value="MRV75819.1"/>
    <property type="molecule type" value="Genomic_DNA"/>
</dbReference>
<dbReference type="InterPro" id="IPR023214">
    <property type="entry name" value="HAD_sf"/>
</dbReference>
<accession>A0A7X2ITM7</accession>
<gene>
    <name evidence="5" type="ORF">GJ700_29315</name>
</gene>
<comment type="caution">
    <text evidence="5">The sequence shown here is derived from an EMBL/GenBank/DDBJ whole genome shotgun (WGS) entry which is preliminary data.</text>
</comment>
<evidence type="ECO:0000256" key="4">
    <source>
        <dbReference type="ARBA" id="ARBA00013078"/>
    </source>
</evidence>
<organism evidence="5 6">
    <name type="scientific">Pseudoduganella rivuli</name>
    <dbReference type="NCBI Taxonomy" id="2666085"/>
    <lineage>
        <taxon>Bacteria</taxon>
        <taxon>Pseudomonadati</taxon>
        <taxon>Pseudomonadota</taxon>
        <taxon>Betaproteobacteria</taxon>
        <taxon>Burkholderiales</taxon>
        <taxon>Oxalobacteraceae</taxon>
        <taxon>Telluria group</taxon>
        <taxon>Pseudoduganella</taxon>
    </lineage>
</organism>
<comment type="similarity">
    <text evidence="3">Belongs to the HAD-like hydrolase superfamily. CbbY/CbbZ/Gph/YieH family.</text>
</comment>
<reference evidence="5 6" key="1">
    <citation type="submission" date="2019-11" db="EMBL/GenBank/DDBJ databases">
        <title>Novel species isolated from a subtropical stream in China.</title>
        <authorList>
            <person name="Lu H."/>
        </authorList>
    </citation>
    <scope>NUCLEOTIDE SEQUENCE [LARGE SCALE GENOMIC DNA]</scope>
    <source>
        <strain evidence="5 6">FT92W</strain>
    </source>
</reference>
<evidence type="ECO:0000313" key="5">
    <source>
        <dbReference type="EMBL" id="MRV75819.1"/>
    </source>
</evidence>
<dbReference type="GO" id="GO:0006281">
    <property type="term" value="P:DNA repair"/>
    <property type="evidence" value="ECO:0007669"/>
    <property type="project" value="TreeGrafter"/>
</dbReference>
<dbReference type="Gene3D" id="1.10.150.240">
    <property type="entry name" value="Putative phosphatase, domain 2"/>
    <property type="match status" value="1"/>
</dbReference>
<dbReference type="AlphaFoldDB" id="A0A7X2ITM7"/>
<dbReference type="InterPro" id="IPR036412">
    <property type="entry name" value="HAD-like_sf"/>
</dbReference>
<dbReference type="SFLD" id="SFLDS00003">
    <property type="entry name" value="Haloacid_Dehalogenase"/>
    <property type="match status" value="1"/>
</dbReference>
<comment type="catalytic activity">
    <reaction evidence="1">
        <text>2-phosphoglycolate + H2O = glycolate + phosphate</text>
        <dbReference type="Rhea" id="RHEA:14369"/>
        <dbReference type="ChEBI" id="CHEBI:15377"/>
        <dbReference type="ChEBI" id="CHEBI:29805"/>
        <dbReference type="ChEBI" id="CHEBI:43474"/>
        <dbReference type="ChEBI" id="CHEBI:58033"/>
        <dbReference type="EC" id="3.1.3.18"/>
    </reaction>
</comment>
<dbReference type="PANTHER" id="PTHR43434">
    <property type="entry name" value="PHOSPHOGLYCOLATE PHOSPHATASE"/>
    <property type="match status" value="1"/>
</dbReference>
<dbReference type="EC" id="3.1.3.18" evidence="4"/>
<dbReference type="InterPro" id="IPR041492">
    <property type="entry name" value="HAD_2"/>
</dbReference>
<dbReference type="GO" id="GO:0005829">
    <property type="term" value="C:cytosol"/>
    <property type="evidence" value="ECO:0007669"/>
    <property type="project" value="TreeGrafter"/>
</dbReference>
<dbReference type="SFLD" id="SFLDG01129">
    <property type="entry name" value="C1.5:_HAD__Beta-PGM__Phosphata"/>
    <property type="match status" value="1"/>
</dbReference>
<protein>
    <recommendedName>
        <fullName evidence="4">phosphoglycolate phosphatase</fullName>
        <ecNumber evidence="4">3.1.3.18</ecNumber>
    </recommendedName>
</protein>
<sequence length="253" mass="26535">MGIASAGTQHVPGLPLLRAPALQQQLRLRPVRHPALTMRPLALLFDLDGTLVDSAAVIATVLNGMRAEQDQAAWPVASYRGWISLGAEQLVGNALGLHMDAVPAALAEFRRRYRALPTPPETMFPGVADTLAALADQDYPMAVCSNKPEVLCIKVLQDLDLLHRFGSVVGGDSAASPKPHRAPLDHALAALSAAGKPAVLIGDSTVDQEAAAAAGIPFIFFTGGYDDGVVPGTPYASIDRLPELLALLPAMTS</sequence>
<dbReference type="Proteomes" id="UP000446768">
    <property type="component" value="Unassembled WGS sequence"/>
</dbReference>
<dbReference type="InterPro" id="IPR023198">
    <property type="entry name" value="PGP-like_dom2"/>
</dbReference>
<proteinExistence type="inferred from homology"/>
<comment type="pathway">
    <text evidence="2">Organic acid metabolism; glycolate biosynthesis; glycolate from 2-phosphoglycolate: step 1/1.</text>
</comment>
<evidence type="ECO:0000256" key="2">
    <source>
        <dbReference type="ARBA" id="ARBA00004818"/>
    </source>
</evidence>
<dbReference type="Pfam" id="PF13419">
    <property type="entry name" value="HAD_2"/>
    <property type="match status" value="1"/>
</dbReference>
<dbReference type="GO" id="GO:0008967">
    <property type="term" value="F:phosphoglycolate phosphatase activity"/>
    <property type="evidence" value="ECO:0007669"/>
    <property type="project" value="UniProtKB-EC"/>
</dbReference>
<dbReference type="InterPro" id="IPR050155">
    <property type="entry name" value="HAD-like_hydrolase_sf"/>
</dbReference>
<evidence type="ECO:0000256" key="1">
    <source>
        <dbReference type="ARBA" id="ARBA00000830"/>
    </source>
</evidence>
<dbReference type="Gene3D" id="3.40.50.1000">
    <property type="entry name" value="HAD superfamily/HAD-like"/>
    <property type="match status" value="1"/>
</dbReference>
<keyword evidence="6" id="KW-1185">Reference proteome</keyword>
<name>A0A7X2ITM7_9BURK</name>